<sequence length="519" mass="56750">MASWKDTLGVSGNGIPGVTRPLDSSGTGNEMVVYDDGNNGRRNVNSPGCLGIFKAPVDLAVVGFKASVGGGMLLLARAMRIADPTIALGHESKKRKKRRENLTSRLDGTKNWTRAISNTVESTEIIRKSSGRVTAYVARTLGPDNMAVIDNTIMVNQRTPVDIKPVQPDEISFAQRLLAASGRVSEKQVIDQINAEALRNLHKVGELAVDQMEAQRLRQLRDNGNFGVTRVSWWEGLLAAAGGATGSTGEAINGGYNVSVNGGVLNLRIGQGDVNAIAPVPQVTVDQKIPGIYSATLAVADKESPRFGENIFTRIIRKMAGTDDGVNMPLKPGGVILGMTGSPEKTMFPALHVDVHARRIADVSQAGEKLTRRLEELKKVEGNSPEQMVRILIDKALEGAQRIPRRPVVLEILGKISPTDEEITKPVVTEPRPENTTLNNQALIERPTKRIEKPRKPSQLELDLAKAGINDLDVRSAKLLIKFRANYEKKWKEKFGEKEAKRLMRNISRRARTILELKN</sequence>
<dbReference type="Proteomes" id="UP000034406">
    <property type="component" value="Unassembled WGS sequence"/>
</dbReference>
<proteinExistence type="predicted"/>
<dbReference type="STRING" id="1618490.US90_C0017G0012"/>
<comment type="caution">
    <text evidence="1">The sequence shown here is derived from an EMBL/GenBank/DDBJ whole genome shotgun (WGS) entry which is preliminary data.</text>
</comment>
<gene>
    <name evidence="1" type="ORF">US90_C0017G0012</name>
</gene>
<protein>
    <submittedName>
        <fullName evidence="1">Uncharacterized protein</fullName>
    </submittedName>
</protein>
<dbReference type="AlphaFoldDB" id="A0A0G0JP99"/>
<dbReference type="EMBL" id="LBUT01000017">
    <property type="protein sequence ID" value="KKQ69393.1"/>
    <property type="molecule type" value="Genomic_DNA"/>
</dbReference>
<name>A0A0G0JP99_9BACT</name>
<evidence type="ECO:0000313" key="2">
    <source>
        <dbReference type="Proteomes" id="UP000034406"/>
    </source>
</evidence>
<organism evidence="1 2">
    <name type="scientific">Candidatus Shapirobacteria bacterium GW2011_GWE2_38_30</name>
    <dbReference type="NCBI Taxonomy" id="1618490"/>
    <lineage>
        <taxon>Bacteria</taxon>
        <taxon>Candidatus Shapironibacteriota</taxon>
    </lineage>
</organism>
<evidence type="ECO:0000313" key="1">
    <source>
        <dbReference type="EMBL" id="KKQ69393.1"/>
    </source>
</evidence>
<reference evidence="1 2" key="1">
    <citation type="journal article" date="2015" name="Nature">
        <title>rRNA introns, odd ribosomes, and small enigmatic genomes across a large radiation of phyla.</title>
        <authorList>
            <person name="Brown C.T."/>
            <person name="Hug L.A."/>
            <person name="Thomas B.C."/>
            <person name="Sharon I."/>
            <person name="Castelle C.J."/>
            <person name="Singh A."/>
            <person name="Wilkins M.J."/>
            <person name="Williams K.H."/>
            <person name="Banfield J.F."/>
        </authorList>
    </citation>
    <scope>NUCLEOTIDE SEQUENCE [LARGE SCALE GENOMIC DNA]</scope>
</reference>
<accession>A0A0G0JP99</accession>